<proteinExistence type="predicted"/>
<evidence type="ECO:0000313" key="2">
    <source>
        <dbReference type="EMBL" id="OTG26425.1"/>
    </source>
</evidence>
<protein>
    <submittedName>
        <fullName evidence="2">Uncharacterized protein</fullName>
    </submittedName>
</protein>
<reference evidence="2" key="2">
    <citation type="submission" date="2017-02" db="EMBL/GenBank/DDBJ databases">
        <title>Sunflower complete genome.</title>
        <authorList>
            <person name="Langlade N."/>
            <person name="Munos S."/>
        </authorList>
    </citation>
    <scope>NUCLEOTIDE SEQUENCE [LARGE SCALE GENOMIC DNA]</scope>
    <source>
        <tissue evidence="2">Leaves</tissue>
    </source>
</reference>
<keyword evidence="3" id="KW-1185">Reference proteome</keyword>
<organism evidence="2 3">
    <name type="scientific">Helianthus annuus</name>
    <name type="common">Common sunflower</name>
    <dbReference type="NCBI Taxonomy" id="4232"/>
    <lineage>
        <taxon>Eukaryota</taxon>
        <taxon>Viridiplantae</taxon>
        <taxon>Streptophyta</taxon>
        <taxon>Embryophyta</taxon>
        <taxon>Tracheophyta</taxon>
        <taxon>Spermatophyta</taxon>
        <taxon>Magnoliopsida</taxon>
        <taxon>eudicotyledons</taxon>
        <taxon>Gunneridae</taxon>
        <taxon>Pentapetalae</taxon>
        <taxon>asterids</taxon>
        <taxon>campanulids</taxon>
        <taxon>Asterales</taxon>
        <taxon>Asteraceae</taxon>
        <taxon>Asteroideae</taxon>
        <taxon>Heliantheae alliance</taxon>
        <taxon>Heliantheae</taxon>
        <taxon>Helianthus</taxon>
    </lineage>
</organism>
<reference evidence="1 3" key="1">
    <citation type="journal article" date="2017" name="Nature">
        <title>The sunflower genome provides insights into oil metabolism, flowering and Asterid evolution.</title>
        <authorList>
            <person name="Badouin H."/>
            <person name="Gouzy J."/>
            <person name="Grassa C.J."/>
            <person name="Murat F."/>
            <person name="Staton S.E."/>
            <person name="Cottret L."/>
            <person name="Lelandais-Briere C."/>
            <person name="Owens G.L."/>
            <person name="Carrere S."/>
            <person name="Mayjonade B."/>
            <person name="Legrand L."/>
            <person name="Gill N."/>
            <person name="Kane N.C."/>
            <person name="Bowers J.E."/>
            <person name="Hubner S."/>
            <person name="Bellec A."/>
            <person name="Berard A."/>
            <person name="Berges H."/>
            <person name="Blanchet N."/>
            <person name="Boniface M.C."/>
            <person name="Brunel D."/>
            <person name="Catrice O."/>
            <person name="Chaidir N."/>
            <person name="Claudel C."/>
            <person name="Donnadieu C."/>
            <person name="Faraut T."/>
            <person name="Fievet G."/>
            <person name="Helmstetter N."/>
            <person name="King M."/>
            <person name="Knapp S.J."/>
            <person name="Lai Z."/>
            <person name="Le Paslier M.C."/>
            <person name="Lippi Y."/>
            <person name="Lorenzon L."/>
            <person name="Mandel J.R."/>
            <person name="Marage G."/>
            <person name="Marchand G."/>
            <person name="Marquand E."/>
            <person name="Bret-Mestries E."/>
            <person name="Morien E."/>
            <person name="Nambeesan S."/>
            <person name="Nguyen T."/>
            <person name="Pegot-Espagnet P."/>
            <person name="Pouilly N."/>
            <person name="Raftis F."/>
            <person name="Sallet E."/>
            <person name="Schiex T."/>
            <person name="Thomas J."/>
            <person name="Vandecasteele C."/>
            <person name="Vares D."/>
            <person name="Vear F."/>
            <person name="Vautrin S."/>
            <person name="Crespi M."/>
            <person name="Mangin B."/>
            <person name="Burke J.M."/>
            <person name="Salse J."/>
            <person name="Munos S."/>
            <person name="Vincourt P."/>
            <person name="Rieseberg L.H."/>
            <person name="Langlade N.B."/>
        </authorList>
    </citation>
    <scope>NUCLEOTIDE SEQUENCE [LARGE SCALE GENOMIC DNA]</scope>
    <source>
        <strain evidence="3">cv. SF193</strain>
        <tissue evidence="1">Leaves</tissue>
    </source>
</reference>
<dbReference type="EMBL" id="CM007894">
    <property type="protein sequence ID" value="OTG26425.1"/>
    <property type="molecule type" value="Genomic_DNA"/>
</dbReference>
<accession>A0A251USV9</accession>
<dbReference type="InParanoid" id="A0A251USV9"/>
<dbReference type="AlphaFoldDB" id="A0A251USV9"/>
<gene>
    <name evidence="2" type="ORF">HannXRQ_Chr05g0158531</name>
    <name evidence="1" type="ORF">HanXRQr2_Chr09g0369111</name>
</gene>
<evidence type="ECO:0000313" key="1">
    <source>
        <dbReference type="EMBL" id="KAF5789265.1"/>
    </source>
</evidence>
<reference evidence="1" key="3">
    <citation type="submission" date="2020-06" db="EMBL/GenBank/DDBJ databases">
        <title>Helianthus annuus Genome sequencing and assembly Release 2.</title>
        <authorList>
            <person name="Gouzy J."/>
            <person name="Langlade N."/>
            <person name="Munos S."/>
        </authorList>
    </citation>
    <scope>NUCLEOTIDE SEQUENCE</scope>
    <source>
        <tissue evidence="1">Leaves</tissue>
    </source>
</reference>
<name>A0A251USV9_HELAN</name>
<sequence length="52" mass="6039">MSLSVSAQQVALFLFKRFMKMKDMERCIKWVFIPTTISDSCGLDYFHNCITG</sequence>
<dbReference type="Proteomes" id="UP000215914">
    <property type="component" value="Chromosome 5"/>
</dbReference>
<dbReference type="Gramene" id="mRNA:HanXRQr2_Chr09g0369111">
    <property type="protein sequence ID" value="CDS:HanXRQr2_Chr09g0369111.1"/>
    <property type="gene ID" value="HanXRQr2_Chr09g0369111"/>
</dbReference>
<dbReference type="EMBL" id="MNCJ02000324">
    <property type="protein sequence ID" value="KAF5789265.1"/>
    <property type="molecule type" value="Genomic_DNA"/>
</dbReference>
<evidence type="ECO:0000313" key="3">
    <source>
        <dbReference type="Proteomes" id="UP000215914"/>
    </source>
</evidence>